<sequence>MVLIFPNHPLSTSSDIVPAVAFRSSSSSADTIRNRLLFKLGIYDPAFTSASIRHKIQREIRSAMNNKFLPDPKQQPSLSLPGEGQELPQDRQMRSILYDEAHNPDLLTNSDDVSLTNSDDYHYLPHLLSTSDLSSLPSYSSLTGEIASDPPRRIQGIASKGKTNKKRPICVRFDPSVTVIPIPSYRSYDHRTRAQMYATKDEVSFDIIRNTREFVYEGWDWRNVIEEAGMYFCTASREFVHPVHVDYPLTRI</sequence>
<name>A0ABD3SBR4_9STRA</name>
<accession>A0ABD3SBR4</accession>
<keyword evidence="3" id="KW-1185">Reference proteome</keyword>
<proteinExistence type="predicted"/>
<evidence type="ECO:0000313" key="3">
    <source>
        <dbReference type="Proteomes" id="UP001530377"/>
    </source>
</evidence>
<protein>
    <submittedName>
        <fullName evidence="2">Uncharacterized protein</fullName>
    </submittedName>
</protein>
<reference evidence="2 3" key="1">
    <citation type="submission" date="2024-10" db="EMBL/GenBank/DDBJ databases">
        <title>Updated reference genomes for cyclostephanoid diatoms.</title>
        <authorList>
            <person name="Roberts W.R."/>
            <person name="Alverson A.J."/>
        </authorList>
    </citation>
    <scope>NUCLEOTIDE SEQUENCE [LARGE SCALE GENOMIC DNA]</scope>
    <source>
        <strain evidence="2 3">AJA228-03</strain>
    </source>
</reference>
<dbReference type="Proteomes" id="UP001530377">
    <property type="component" value="Unassembled WGS sequence"/>
</dbReference>
<dbReference type="EMBL" id="JALLPB020000077">
    <property type="protein sequence ID" value="KAL3821994.1"/>
    <property type="molecule type" value="Genomic_DNA"/>
</dbReference>
<evidence type="ECO:0000313" key="2">
    <source>
        <dbReference type="EMBL" id="KAL3821994.1"/>
    </source>
</evidence>
<comment type="caution">
    <text evidence="2">The sequence shown here is derived from an EMBL/GenBank/DDBJ whole genome shotgun (WGS) entry which is preliminary data.</text>
</comment>
<feature type="region of interest" description="Disordered" evidence="1">
    <location>
        <begin position="67"/>
        <end position="86"/>
    </location>
</feature>
<evidence type="ECO:0000256" key="1">
    <source>
        <dbReference type="SAM" id="MobiDB-lite"/>
    </source>
</evidence>
<organism evidence="2 3">
    <name type="scientific">Cyclostephanos tholiformis</name>
    <dbReference type="NCBI Taxonomy" id="382380"/>
    <lineage>
        <taxon>Eukaryota</taxon>
        <taxon>Sar</taxon>
        <taxon>Stramenopiles</taxon>
        <taxon>Ochrophyta</taxon>
        <taxon>Bacillariophyta</taxon>
        <taxon>Coscinodiscophyceae</taxon>
        <taxon>Thalassiosirophycidae</taxon>
        <taxon>Stephanodiscales</taxon>
        <taxon>Stephanodiscaceae</taxon>
        <taxon>Cyclostephanos</taxon>
    </lineage>
</organism>
<gene>
    <name evidence="2" type="ORF">ACHAXA_002980</name>
</gene>
<dbReference type="AlphaFoldDB" id="A0ABD3SBR4"/>